<evidence type="ECO:0000313" key="3">
    <source>
        <dbReference type="Proteomes" id="UP000552644"/>
    </source>
</evidence>
<proteinExistence type="predicted"/>
<dbReference type="EMBL" id="JACHJP010000002">
    <property type="protein sequence ID" value="MBB4915709.1"/>
    <property type="molecule type" value="Genomic_DNA"/>
</dbReference>
<organism evidence="2 3">
    <name type="scientific">Streptosporangium saharense</name>
    <dbReference type="NCBI Taxonomy" id="1706840"/>
    <lineage>
        <taxon>Bacteria</taxon>
        <taxon>Bacillati</taxon>
        <taxon>Actinomycetota</taxon>
        <taxon>Actinomycetes</taxon>
        <taxon>Streptosporangiales</taxon>
        <taxon>Streptosporangiaceae</taxon>
        <taxon>Streptosporangium</taxon>
    </lineage>
</organism>
<sequence>MSPLKAIIVGYGRPTATKARRGSPHEETP</sequence>
<accession>A0A7W7QLP6</accession>
<evidence type="ECO:0000313" key="2">
    <source>
        <dbReference type="EMBL" id="MBB4915709.1"/>
    </source>
</evidence>
<reference evidence="2 3" key="1">
    <citation type="submission" date="2020-08" db="EMBL/GenBank/DDBJ databases">
        <title>Genomic Encyclopedia of Type Strains, Phase III (KMG-III): the genomes of soil and plant-associated and newly described type strains.</title>
        <authorList>
            <person name="Whitman W."/>
        </authorList>
    </citation>
    <scope>NUCLEOTIDE SEQUENCE [LARGE SCALE GENOMIC DNA]</scope>
    <source>
        <strain evidence="2 3">CECT 8840</strain>
    </source>
</reference>
<keyword evidence="3" id="KW-1185">Reference proteome</keyword>
<evidence type="ECO:0000256" key="1">
    <source>
        <dbReference type="SAM" id="MobiDB-lite"/>
    </source>
</evidence>
<feature type="region of interest" description="Disordered" evidence="1">
    <location>
        <begin position="1"/>
        <end position="29"/>
    </location>
</feature>
<dbReference type="AlphaFoldDB" id="A0A7W7QLP6"/>
<gene>
    <name evidence="2" type="ORF">FHS44_002794</name>
</gene>
<dbReference type="Proteomes" id="UP000552644">
    <property type="component" value="Unassembled WGS sequence"/>
</dbReference>
<name>A0A7W7QLP6_9ACTN</name>
<comment type="caution">
    <text evidence="2">The sequence shown here is derived from an EMBL/GenBank/DDBJ whole genome shotgun (WGS) entry which is preliminary data.</text>
</comment>
<protein>
    <submittedName>
        <fullName evidence="2">Uncharacterized protein</fullName>
    </submittedName>
</protein>